<proteinExistence type="predicted"/>
<dbReference type="InterPro" id="IPR058154">
    <property type="entry name" value="Bxb1_TTP-like"/>
</dbReference>
<dbReference type="EMBL" id="CP006764">
    <property type="protein sequence ID" value="AIT62182.1"/>
    <property type="molecule type" value="Genomic_DNA"/>
</dbReference>
<organism evidence="1 2">
    <name type="scientific">Corynebacterium doosanense CAU 212 = DSM 45436</name>
    <dbReference type="NCBI Taxonomy" id="558173"/>
    <lineage>
        <taxon>Bacteria</taxon>
        <taxon>Bacillati</taxon>
        <taxon>Actinomycetota</taxon>
        <taxon>Actinomycetes</taxon>
        <taxon>Mycobacteriales</taxon>
        <taxon>Corynebacteriaceae</taxon>
        <taxon>Corynebacterium</taxon>
    </lineage>
</organism>
<evidence type="ECO:0000313" key="1">
    <source>
        <dbReference type="EMBL" id="AIT62182.1"/>
    </source>
</evidence>
<gene>
    <name evidence="1" type="ORF">CDOO_01965</name>
</gene>
<reference evidence="1 2" key="1">
    <citation type="submission" date="2013-09" db="EMBL/GenBank/DDBJ databases">
        <title>Complete genome sequence of Corynebacterium doosanense CAU 212(T) (=DSM 45436(T)), isolated from activated sludge.</title>
        <authorList>
            <person name="Schaffert L."/>
            <person name="Albersmeier A."/>
            <person name="Kalinowski J."/>
            <person name="Ruckert C."/>
        </authorList>
    </citation>
    <scope>NUCLEOTIDE SEQUENCE [LARGE SCALE GENOMIC DNA]</scope>
    <source>
        <strain evidence="1 2">CAU 212</strain>
    </source>
</reference>
<dbReference type="InterPro" id="IPR013783">
    <property type="entry name" value="Ig-like_fold"/>
</dbReference>
<dbReference type="OrthoDB" id="4130395at2"/>
<sequence>MAYSDALTGFNAGAARVGVTGAVRRAPLGTATPVLAADHKYSDVFKNMGYLSPDGVEISFDEDKSEFIPWQELNAIREDITKSVKKIKITLWEFTRGNAEVYFGLAKGSVKENPDTGVWSFYEDAIPNFQREQYSIDVVDGDAAMRLVVFEAQVSSRESIAIKRDEMIGLTIELSVYPAGESYEGKESRGKSTFWQFTDSWGGGNVRSTTDGSSTLAVATDALPDAAVGAAYSAQLAATGGTAPYRWAIDAGTLPAGLTLSEAGVVSGTPTAEALEDVTFRVTDKDSLIASKQIELEVTA</sequence>
<dbReference type="AlphaFoldDB" id="A0A097IJ60"/>
<dbReference type="Gene3D" id="2.60.40.10">
    <property type="entry name" value="Immunoglobulins"/>
    <property type="match status" value="1"/>
</dbReference>
<dbReference type="STRING" id="558173.CDOO_01965"/>
<evidence type="ECO:0008006" key="3">
    <source>
        <dbReference type="Google" id="ProtNLM"/>
    </source>
</evidence>
<keyword evidence="2" id="KW-1185">Reference proteome</keyword>
<dbReference type="eggNOG" id="COG4625">
    <property type="taxonomic scope" value="Bacteria"/>
</dbReference>
<evidence type="ECO:0000313" key="2">
    <source>
        <dbReference type="Proteomes" id="UP000029914"/>
    </source>
</evidence>
<dbReference type="Pfam" id="PF05345">
    <property type="entry name" value="He_PIG"/>
    <property type="match status" value="1"/>
</dbReference>
<dbReference type="GO" id="GO:0005975">
    <property type="term" value="P:carbohydrate metabolic process"/>
    <property type="evidence" value="ECO:0007669"/>
    <property type="project" value="UniProtKB-ARBA"/>
</dbReference>
<protein>
    <recommendedName>
        <fullName evidence="3">Major tail protein</fullName>
    </recommendedName>
</protein>
<dbReference type="HOGENOM" id="CLU_926568_0_0_11"/>
<dbReference type="RefSeq" id="WP_026159290.1">
    <property type="nucleotide sequence ID" value="NZ_AQUX01000002.1"/>
</dbReference>
<dbReference type="Proteomes" id="UP000029914">
    <property type="component" value="Chromosome"/>
</dbReference>
<dbReference type="KEGG" id="cdo:CDOO_01965"/>
<accession>A0A097IJ60</accession>
<dbReference type="Pfam" id="PF25681">
    <property type="entry name" value="Phage_TTP_17"/>
    <property type="match status" value="1"/>
</dbReference>
<name>A0A097IJ60_9CORY</name>